<proteinExistence type="predicted"/>
<dbReference type="Proteomes" id="UP001589698">
    <property type="component" value="Unassembled WGS sequence"/>
</dbReference>
<evidence type="ECO:0000313" key="3">
    <source>
        <dbReference type="Proteomes" id="UP001589698"/>
    </source>
</evidence>
<accession>A0ABV6E224</accession>
<protein>
    <submittedName>
        <fullName evidence="2">Uncharacterized protein</fullName>
    </submittedName>
</protein>
<dbReference type="RefSeq" id="WP_378518793.1">
    <property type="nucleotide sequence ID" value="NZ_CBCSDI010000039.1"/>
</dbReference>
<keyword evidence="1" id="KW-1133">Transmembrane helix</keyword>
<keyword evidence="3" id="KW-1185">Reference proteome</keyword>
<comment type="caution">
    <text evidence="2">The sequence shown here is derived from an EMBL/GenBank/DDBJ whole genome shotgun (WGS) entry which is preliminary data.</text>
</comment>
<evidence type="ECO:0000256" key="1">
    <source>
        <dbReference type="SAM" id="Phobius"/>
    </source>
</evidence>
<dbReference type="EMBL" id="JBHLXH010000001">
    <property type="protein sequence ID" value="MFC0223041.1"/>
    <property type="molecule type" value="Genomic_DNA"/>
</dbReference>
<name>A0ABV6E224_9ACTN</name>
<keyword evidence="1" id="KW-0812">Transmembrane</keyword>
<gene>
    <name evidence="2" type="ORF">ACFFJG_11145</name>
</gene>
<evidence type="ECO:0000313" key="2">
    <source>
        <dbReference type="EMBL" id="MFC0223041.1"/>
    </source>
</evidence>
<feature type="transmembrane region" description="Helical" evidence="1">
    <location>
        <begin position="20"/>
        <end position="41"/>
    </location>
</feature>
<keyword evidence="1" id="KW-0472">Membrane</keyword>
<reference evidence="2 3" key="1">
    <citation type="submission" date="2024-09" db="EMBL/GenBank/DDBJ databases">
        <authorList>
            <person name="Sun Q."/>
            <person name="Mori K."/>
        </authorList>
    </citation>
    <scope>NUCLEOTIDE SEQUENCE [LARGE SCALE GENOMIC DNA]</scope>
    <source>
        <strain evidence="2 3">CCM 8654</strain>
    </source>
</reference>
<organism evidence="2 3">
    <name type="scientific">Nocardioides zeicaulis</name>
    <dbReference type="NCBI Taxonomy" id="1776857"/>
    <lineage>
        <taxon>Bacteria</taxon>
        <taxon>Bacillati</taxon>
        <taxon>Actinomycetota</taxon>
        <taxon>Actinomycetes</taxon>
        <taxon>Propionibacteriales</taxon>
        <taxon>Nocardioidaceae</taxon>
        <taxon>Nocardioides</taxon>
    </lineage>
</organism>
<sequence>MPTRDPDDLDPADQHGRGLMVGGAVLGILVVLGAMLLVYVLSR</sequence>